<accession>A0A6S7J538</accession>
<dbReference type="PANTHER" id="PTHR45713:SF6">
    <property type="entry name" value="F5_8 TYPE C DOMAIN-CONTAINING PROTEIN"/>
    <property type="match status" value="1"/>
</dbReference>
<protein>
    <submittedName>
        <fullName evidence="1">Uncharacterized protein</fullName>
    </submittedName>
</protein>
<dbReference type="Proteomes" id="UP001152795">
    <property type="component" value="Unassembled WGS sequence"/>
</dbReference>
<dbReference type="SUPFAM" id="SSF49785">
    <property type="entry name" value="Galactose-binding domain-like"/>
    <property type="match status" value="1"/>
</dbReference>
<gene>
    <name evidence="1" type="ORF">PACLA_8A042630</name>
</gene>
<comment type="caution">
    <text evidence="1">The sequence shown here is derived from an EMBL/GenBank/DDBJ whole genome shotgun (WGS) entry which is preliminary data.</text>
</comment>
<organism evidence="1 2">
    <name type="scientific">Paramuricea clavata</name>
    <name type="common">Red gorgonian</name>
    <name type="synonym">Violescent sea-whip</name>
    <dbReference type="NCBI Taxonomy" id="317549"/>
    <lineage>
        <taxon>Eukaryota</taxon>
        <taxon>Metazoa</taxon>
        <taxon>Cnidaria</taxon>
        <taxon>Anthozoa</taxon>
        <taxon>Octocorallia</taxon>
        <taxon>Malacalcyonacea</taxon>
        <taxon>Plexauridae</taxon>
        <taxon>Paramuricea</taxon>
    </lineage>
</organism>
<evidence type="ECO:0000313" key="2">
    <source>
        <dbReference type="Proteomes" id="UP001152795"/>
    </source>
</evidence>
<proteinExistence type="predicted"/>
<dbReference type="EMBL" id="CACRXK020007529">
    <property type="protein sequence ID" value="CAB4012492.1"/>
    <property type="molecule type" value="Genomic_DNA"/>
</dbReference>
<dbReference type="PANTHER" id="PTHR45713">
    <property type="entry name" value="FTP DOMAIN-CONTAINING PROTEIN"/>
    <property type="match status" value="1"/>
</dbReference>
<dbReference type="AlphaFoldDB" id="A0A6S7J538"/>
<name>A0A6S7J538_PARCT</name>
<dbReference type="InterPro" id="IPR051941">
    <property type="entry name" value="BG_Antigen-Binding_Lectin"/>
</dbReference>
<reference evidence="1" key="1">
    <citation type="submission" date="2020-04" db="EMBL/GenBank/DDBJ databases">
        <authorList>
            <person name="Alioto T."/>
            <person name="Alioto T."/>
            <person name="Gomez Garrido J."/>
        </authorList>
    </citation>
    <scope>NUCLEOTIDE SEQUENCE</scope>
    <source>
        <strain evidence="1">A484AB</strain>
    </source>
</reference>
<dbReference type="OrthoDB" id="547680at2759"/>
<feature type="non-terminal residue" evidence="1">
    <location>
        <position position="1"/>
    </location>
</feature>
<dbReference type="Gene3D" id="2.60.120.260">
    <property type="entry name" value="Galactose-binding domain-like"/>
    <property type="match status" value="1"/>
</dbReference>
<evidence type="ECO:0000313" key="1">
    <source>
        <dbReference type="EMBL" id="CAB4012492.1"/>
    </source>
</evidence>
<keyword evidence="2" id="KW-1185">Reference proteome</keyword>
<dbReference type="InterPro" id="IPR008979">
    <property type="entry name" value="Galactose-bd-like_sf"/>
</dbReference>
<sequence>IVIPVARVVITNRKNYSDANGLLDFEIKIGNSLANEGRNNTKCGDRHSVPHAEKKEISCSPPLTGSYLVIQSFSSKVLVIIEVEVFAAAS</sequence>